<protein>
    <recommendedName>
        <fullName evidence="6">GtrA/DPMS transmembrane domain-containing protein</fullName>
    </recommendedName>
</protein>
<dbReference type="GO" id="GO:0000271">
    <property type="term" value="P:polysaccharide biosynthetic process"/>
    <property type="evidence" value="ECO:0007669"/>
    <property type="project" value="InterPro"/>
</dbReference>
<dbReference type="EMBL" id="UINC01160692">
    <property type="protein sequence ID" value="SVD59484.1"/>
    <property type="molecule type" value="Genomic_DNA"/>
</dbReference>
<dbReference type="GO" id="GO:0016020">
    <property type="term" value="C:membrane"/>
    <property type="evidence" value="ECO:0007669"/>
    <property type="project" value="UniProtKB-SubCell"/>
</dbReference>
<sequence>LNSKLRSTVGRLLQGYAQRLFRYMGVTVVNTIVGQSVLFIFHAVIGLPGMVANACAVAISTVPAYLLSRNYVWEQPKGDHSVGGEIAPFWMLAFAGLALSTAVVGVVDGIFGGTWSVQIANASAYGTLWIVRFLVIEHLLWGDSV</sequence>
<evidence type="ECO:0000256" key="2">
    <source>
        <dbReference type="ARBA" id="ARBA00022692"/>
    </source>
</evidence>
<keyword evidence="3 5" id="KW-1133">Transmembrane helix</keyword>
<dbReference type="InterPro" id="IPR007267">
    <property type="entry name" value="GtrA_DPMS_TM"/>
</dbReference>
<gene>
    <name evidence="7" type="ORF">METZ01_LOCUS412338</name>
</gene>
<organism evidence="7">
    <name type="scientific">marine metagenome</name>
    <dbReference type="NCBI Taxonomy" id="408172"/>
    <lineage>
        <taxon>unclassified sequences</taxon>
        <taxon>metagenomes</taxon>
        <taxon>ecological metagenomes</taxon>
    </lineage>
</organism>
<keyword evidence="4 5" id="KW-0472">Membrane</keyword>
<feature type="non-terminal residue" evidence="7">
    <location>
        <position position="145"/>
    </location>
</feature>
<feature type="transmembrane region" description="Helical" evidence="5">
    <location>
        <begin position="50"/>
        <end position="68"/>
    </location>
</feature>
<feature type="transmembrane region" description="Helical" evidence="5">
    <location>
        <begin position="20"/>
        <end position="44"/>
    </location>
</feature>
<comment type="subcellular location">
    <subcellularLocation>
        <location evidence="1">Membrane</location>
        <topology evidence="1">Multi-pass membrane protein</topology>
    </subcellularLocation>
</comment>
<evidence type="ECO:0000256" key="4">
    <source>
        <dbReference type="ARBA" id="ARBA00023136"/>
    </source>
</evidence>
<evidence type="ECO:0000256" key="1">
    <source>
        <dbReference type="ARBA" id="ARBA00004141"/>
    </source>
</evidence>
<feature type="domain" description="GtrA/DPMS transmembrane" evidence="6">
    <location>
        <begin position="22"/>
        <end position="140"/>
    </location>
</feature>
<name>A0A382WLL5_9ZZZZ</name>
<keyword evidence="2 5" id="KW-0812">Transmembrane</keyword>
<evidence type="ECO:0000313" key="7">
    <source>
        <dbReference type="EMBL" id="SVD59484.1"/>
    </source>
</evidence>
<evidence type="ECO:0000259" key="6">
    <source>
        <dbReference type="Pfam" id="PF04138"/>
    </source>
</evidence>
<dbReference type="AlphaFoldDB" id="A0A382WLL5"/>
<accession>A0A382WLL5</accession>
<feature type="non-terminal residue" evidence="7">
    <location>
        <position position="1"/>
    </location>
</feature>
<reference evidence="7" key="1">
    <citation type="submission" date="2018-05" db="EMBL/GenBank/DDBJ databases">
        <authorList>
            <person name="Lanie J.A."/>
            <person name="Ng W.-L."/>
            <person name="Kazmierczak K.M."/>
            <person name="Andrzejewski T.M."/>
            <person name="Davidsen T.M."/>
            <person name="Wayne K.J."/>
            <person name="Tettelin H."/>
            <person name="Glass J.I."/>
            <person name="Rusch D."/>
            <person name="Podicherti R."/>
            <person name="Tsui H.-C.T."/>
            <person name="Winkler M.E."/>
        </authorList>
    </citation>
    <scope>NUCLEOTIDE SEQUENCE</scope>
</reference>
<evidence type="ECO:0000256" key="5">
    <source>
        <dbReference type="SAM" id="Phobius"/>
    </source>
</evidence>
<evidence type="ECO:0000256" key="3">
    <source>
        <dbReference type="ARBA" id="ARBA00022989"/>
    </source>
</evidence>
<feature type="transmembrane region" description="Helical" evidence="5">
    <location>
        <begin position="89"/>
        <end position="111"/>
    </location>
</feature>
<dbReference type="Pfam" id="PF04138">
    <property type="entry name" value="GtrA_DPMS_TM"/>
    <property type="match status" value="1"/>
</dbReference>
<proteinExistence type="predicted"/>